<evidence type="ECO:0000256" key="2">
    <source>
        <dbReference type="ARBA" id="ARBA00022737"/>
    </source>
</evidence>
<reference evidence="7 8" key="1">
    <citation type="journal article" date="2012" name="Science">
        <title>The Paleozoic origin of enzymatic lignin decomposition reconstructed from 31 fungal genomes.</title>
        <authorList>
            <person name="Floudas D."/>
            <person name="Binder M."/>
            <person name="Riley R."/>
            <person name="Barry K."/>
            <person name="Blanchette R.A."/>
            <person name="Henrissat B."/>
            <person name="Martinez A.T."/>
            <person name="Otillar R."/>
            <person name="Spatafora J.W."/>
            <person name="Yadav J.S."/>
            <person name="Aerts A."/>
            <person name="Benoit I."/>
            <person name="Boyd A."/>
            <person name="Carlson A."/>
            <person name="Copeland A."/>
            <person name="Coutinho P.M."/>
            <person name="de Vries R.P."/>
            <person name="Ferreira P."/>
            <person name="Findley K."/>
            <person name="Foster B."/>
            <person name="Gaskell J."/>
            <person name="Glotzer D."/>
            <person name="Gorecki P."/>
            <person name="Heitman J."/>
            <person name="Hesse C."/>
            <person name="Hori C."/>
            <person name="Igarashi K."/>
            <person name="Jurgens J.A."/>
            <person name="Kallen N."/>
            <person name="Kersten P."/>
            <person name="Kohler A."/>
            <person name="Kuees U."/>
            <person name="Kumar T.K.A."/>
            <person name="Kuo A."/>
            <person name="LaButti K."/>
            <person name="Larrondo L.F."/>
            <person name="Lindquist E."/>
            <person name="Ling A."/>
            <person name="Lombard V."/>
            <person name="Lucas S."/>
            <person name="Lundell T."/>
            <person name="Martin R."/>
            <person name="McLaughlin D.J."/>
            <person name="Morgenstern I."/>
            <person name="Morin E."/>
            <person name="Murat C."/>
            <person name="Nagy L.G."/>
            <person name="Nolan M."/>
            <person name="Ohm R.A."/>
            <person name="Patyshakuliyeva A."/>
            <person name="Rokas A."/>
            <person name="Ruiz-Duenas F.J."/>
            <person name="Sabat G."/>
            <person name="Salamov A."/>
            <person name="Samejima M."/>
            <person name="Schmutz J."/>
            <person name="Slot J.C."/>
            <person name="St John F."/>
            <person name="Stenlid J."/>
            <person name="Sun H."/>
            <person name="Sun S."/>
            <person name="Syed K."/>
            <person name="Tsang A."/>
            <person name="Wiebenga A."/>
            <person name="Young D."/>
            <person name="Pisabarro A."/>
            <person name="Eastwood D.C."/>
            <person name="Martin F."/>
            <person name="Cullen D."/>
            <person name="Grigoriev I.V."/>
            <person name="Hibbett D.S."/>
        </authorList>
    </citation>
    <scope>NUCLEOTIDE SEQUENCE [LARGE SCALE GENOMIC DNA]</scope>
    <source>
        <strain evidence="7 8">MD-104</strain>
    </source>
</reference>
<evidence type="ECO:0000256" key="6">
    <source>
        <dbReference type="SAM" id="MobiDB-lite"/>
    </source>
</evidence>
<organism evidence="7 8">
    <name type="scientific">Wolfiporia cocos (strain MD-104)</name>
    <name type="common">Brown rot fungus</name>
    <dbReference type="NCBI Taxonomy" id="742152"/>
    <lineage>
        <taxon>Eukaryota</taxon>
        <taxon>Fungi</taxon>
        <taxon>Dikarya</taxon>
        <taxon>Basidiomycota</taxon>
        <taxon>Agaricomycotina</taxon>
        <taxon>Agaricomycetes</taxon>
        <taxon>Polyporales</taxon>
        <taxon>Phaeolaceae</taxon>
        <taxon>Wolfiporia</taxon>
    </lineage>
</organism>
<protein>
    <recommendedName>
        <fullName evidence="9">Pentacotripeptide-repeat region of PRORP domain-containing protein</fullName>
    </recommendedName>
</protein>
<dbReference type="AlphaFoldDB" id="A0A2H3JVX0"/>
<feature type="repeat" description="PPR" evidence="5">
    <location>
        <begin position="832"/>
        <end position="866"/>
    </location>
</feature>
<dbReference type="PANTHER" id="PTHR47447:SF17">
    <property type="entry name" value="OS12G0638900 PROTEIN"/>
    <property type="match status" value="1"/>
</dbReference>
<dbReference type="Pfam" id="PF13041">
    <property type="entry name" value="PPR_2"/>
    <property type="match status" value="1"/>
</dbReference>
<gene>
    <name evidence="7" type="ORF">WOLCODRAFT_137046</name>
</gene>
<dbReference type="NCBIfam" id="TIGR00756">
    <property type="entry name" value="PPR"/>
    <property type="match status" value="1"/>
</dbReference>
<name>A0A2H3JVX0_WOLCO</name>
<feature type="region of interest" description="Disordered" evidence="6">
    <location>
        <begin position="138"/>
        <end position="159"/>
    </location>
</feature>
<evidence type="ECO:0000256" key="1">
    <source>
        <dbReference type="ARBA" id="ARBA00006192"/>
    </source>
</evidence>
<evidence type="ECO:0008006" key="9">
    <source>
        <dbReference type="Google" id="ProtNLM"/>
    </source>
</evidence>
<comment type="subunit">
    <text evidence="4">Binds to mitochondrial small subunit 15S rRNA.</text>
</comment>
<feature type="region of interest" description="Disordered" evidence="6">
    <location>
        <begin position="1005"/>
        <end position="1054"/>
    </location>
</feature>
<evidence type="ECO:0000256" key="4">
    <source>
        <dbReference type="ARBA" id="ARBA00044511"/>
    </source>
</evidence>
<keyword evidence="8" id="KW-1185">Reference proteome</keyword>
<feature type="region of interest" description="Disordered" evidence="6">
    <location>
        <begin position="42"/>
        <end position="67"/>
    </location>
</feature>
<comment type="function">
    <text evidence="3">Regulates mitochondrial small subunit maturation by controlling 15S rRNA 5'-end processing. Localizes to the 5' precursor of the 15S rRNA in a position that is subsequently occupied by mS47 in the mature yeast mtSSU. Uses structure and sequence-specific RNA recognition, binding to a single-stranded region of the precursor and specifically recognizing bases -6 to -1. The exchange of Ccm1 for mS47 is coupled to the irreversible removal of precursor rRNA that is accompanied by conformational changes of the mitoribosomal proteins uS5m and mS26. These conformational changes signal completion of 5'-end rRNA processing through protection of the mature 5'-end of the 15S rRNA and stabilization of mS47. The removal of the 5' precursor together with the dissociation of Ccm1 may be catalyzed by the 5'-3' exoribonuclease Pet127. Involved in the specific removal of group I introns in mitochondrial encoded transcripts.</text>
</comment>
<dbReference type="PROSITE" id="PS51375">
    <property type="entry name" value="PPR"/>
    <property type="match status" value="4"/>
</dbReference>
<dbReference type="InterPro" id="IPR002885">
    <property type="entry name" value="PPR_rpt"/>
</dbReference>
<dbReference type="Gene3D" id="1.25.40.10">
    <property type="entry name" value="Tetratricopeptide repeat domain"/>
    <property type="match status" value="4"/>
</dbReference>
<dbReference type="OrthoDB" id="185373at2759"/>
<sequence length="1169" mass="131488">MLEPLAATVFNSLLSGRPLAGHNTTAQSALKMVARASRPALPQDFFTPHPRRLKGKEKALPHDDPSACTNPSMTDVAAPGGLSTGVRHVPVLRDLSSCRHRARRIHGRKMLHAPSGNGLSFLHHFPSTRNVDLRQRRHASSLPEHHAASTSSPAESRHDKWRRTITDYASGAKTSDPPEKVWHAYESLQNADGCASMEVMALLDYGSRIAATVEWLHRAPDSAEQLSLWGARLQTLLHRLAAQIEDIPLDPAHFRWRCLLACGEAMTGNVESAVEAAGQLQASPILPELRAHVVQMHACIVVSTHRHRDAESVLQYLVEQWSHLETYLMRRKWIFRDDHPLFHRVRSFKNSVITVLSCVEKPVAFMVDVEQDWSPEARRRAGSLLIDALCEVKLGNDALDVLDTMRRQSLSVRVELQMVIVKALVKVQSFESATTLFMSLSSQALDAHLFNEYLCLGLYLYAHQGDVPRAESYFNRLLQRDWVTRADMNMMMHAHAIKGDVDRVVQLFHHFFPPPTLSQPEPHKPNIFHYTTVIFAYAQIGDFLNMNKWLELMTVAKIVPDDHVYTIILQSFASRGEVGYIVDLLTQMRAAGVPPTKESYTVIITLLAKRMDAPAAEALFKQALSEGIVPDRQLITSLMNAYVQAGQWDGVIRAFDYLNTSAHRGFHISIEVYNTLLRAYVQIGAPFRVVANLFQKLELARMRPDGHTFALLIQSACDSGLMEIAMELFAEMERLAGSWQSYRHINVYVLTIIMSGYLRMGMRGKAKGIFDEMRKRGIQPTAATYAAIVKAYGSEPSGAGLQVAQDFIATLVDSDPDARPWMRQSGGRALALQTVYAPLLAAYAQRERPDQVDRLLQEMLDAGGEPSLGSLTALLDAHRRTGNVDAARAIWPKIYELGMDYAKINQLLTDTDRGAQPDLRGHGVVMCIPLSIYIDALSAAGRHYEVADTWRSLMQARLAFDSHNWNHLAVALIRAGEVERAFEIVERVIIPYERKLKAAVRLERERNPDTPTRVDVPEDDAALQFPSESPLRNRDRRANAVQTSTRKLRPSMEEGGEEDFAHVLHVLAQVSPLWNVWRPHEATLDTLYRALTHLESGRLVQPVKPSNDGPEPPLDIRAIRQRRAQASEIMERIYDNYPDTLKLVRHFQIVKRSQVQKAQSHRSMSSHQV</sequence>
<dbReference type="EMBL" id="KB468113">
    <property type="protein sequence ID" value="PCH40864.1"/>
    <property type="molecule type" value="Genomic_DNA"/>
</dbReference>
<dbReference type="Proteomes" id="UP000218811">
    <property type="component" value="Unassembled WGS sequence"/>
</dbReference>
<dbReference type="STRING" id="742152.A0A2H3JVX0"/>
<dbReference type="PANTHER" id="PTHR47447">
    <property type="entry name" value="OS03G0856100 PROTEIN"/>
    <property type="match status" value="1"/>
</dbReference>
<evidence type="ECO:0000313" key="8">
    <source>
        <dbReference type="Proteomes" id="UP000218811"/>
    </source>
</evidence>
<feature type="repeat" description="PPR" evidence="5">
    <location>
        <begin position="705"/>
        <end position="735"/>
    </location>
</feature>
<evidence type="ECO:0000256" key="3">
    <source>
        <dbReference type="ARBA" id="ARBA00044493"/>
    </source>
</evidence>
<feature type="compositionally biased region" description="Basic and acidic residues" evidence="6">
    <location>
        <begin position="56"/>
        <end position="65"/>
    </location>
</feature>
<dbReference type="OMA" id="DFFTPHP"/>
<keyword evidence="2" id="KW-0677">Repeat</keyword>
<dbReference type="InterPro" id="IPR011990">
    <property type="entry name" value="TPR-like_helical_dom_sf"/>
</dbReference>
<dbReference type="Pfam" id="PF01535">
    <property type="entry name" value="PPR"/>
    <property type="match status" value="2"/>
</dbReference>
<feature type="repeat" description="PPR" evidence="5">
    <location>
        <begin position="746"/>
        <end position="780"/>
    </location>
</feature>
<accession>A0A2H3JVX0</accession>
<proteinExistence type="inferred from homology"/>
<feature type="repeat" description="PPR" evidence="5">
    <location>
        <begin position="561"/>
        <end position="595"/>
    </location>
</feature>
<comment type="similarity">
    <text evidence="1">Belongs to the CCM1 family.</text>
</comment>
<evidence type="ECO:0000313" key="7">
    <source>
        <dbReference type="EMBL" id="PCH40864.1"/>
    </source>
</evidence>
<evidence type="ECO:0000256" key="5">
    <source>
        <dbReference type="PROSITE-ProRule" id="PRU00708"/>
    </source>
</evidence>